<keyword evidence="2 5" id="KW-0689">Ribosomal protein</keyword>
<evidence type="ECO:0000256" key="3">
    <source>
        <dbReference type="ARBA" id="ARBA00023274"/>
    </source>
</evidence>
<keyword evidence="3 5" id="KW-0687">Ribonucleoprotein</keyword>
<name>A0A1F8BJK5_9BACT</name>
<accession>A0A1F8BJK5</accession>
<dbReference type="STRING" id="1802519.A2961_03540"/>
<evidence type="ECO:0000256" key="5">
    <source>
        <dbReference type="HAMAP-Rule" id="MF_00291"/>
    </source>
</evidence>
<dbReference type="NCBIfam" id="TIGR01011">
    <property type="entry name" value="rpsB_bact"/>
    <property type="match status" value="1"/>
</dbReference>
<comment type="caution">
    <text evidence="6">The sequence shown here is derived from an EMBL/GenBank/DDBJ whole genome shotgun (WGS) entry which is preliminary data.</text>
</comment>
<evidence type="ECO:0000256" key="4">
    <source>
        <dbReference type="ARBA" id="ARBA00035256"/>
    </source>
</evidence>
<dbReference type="InterPro" id="IPR023591">
    <property type="entry name" value="Ribosomal_uS2_flav_dom_sf"/>
</dbReference>
<protein>
    <recommendedName>
        <fullName evidence="4 5">Small ribosomal subunit protein uS2</fullName>
    </recommendedName>
</protein>
<dbReference type="CDD" id="cd01425">
    <property type="entry name" value="RPS2"/>
    <property type="match status" value="1"/>
</dbReference>
<dbReference type="Gene3D" id="1.10.287.610">
    <property type="entry name" value="Helix hairpin bin"/>
    <property type="match status" value="1"/>
</dbReference>
<dbReference type="Pfam" id="PF00318">
    <property type="entry name" value="Ribosomal_S2"/>
    <property type="match status" value="1"/>
</dbReference>
<evidence type="ECO:0000313" key="6">
    <source>
        <dbReference type="EMBL" id="OGM64192.1"/>
    </source>
</evidence>
<dbReference type="Gene3D" id="3.40.50.10490">
    <property type="entry name" value="Glucose-6-phosphate isomerase like protein, domain 1"/>
    <property type="match status" value="1"/>
</dbReference>
<dbReference type="InterPro" id="IPR005706">
    <property type="entry name" value="Ribosomal_uS2_bac/mit/plastid"/>
</dbReference>
<comment type="similarity">
    <text evidence="1 5">Belongs to the universal ribosomal protein uS2 family.</text>
</comment>
<gene>
    <name evidence="5" type="primary">rpsB</name>
    <name evidence="6" type="ORF">A2961_03540</name>
</gene>
<dbReference type="SUPFAM" id="SSF52313">
    <property type="entry name" value="Ribosomal protein S2"/>
    <property type="match status" value="1"/>
</dbReference>
<organism evidence="6 7">
    <name type="scientific">Candidatus Woesebacteria bacterium RIFCSPLOWO2_01_FULL_39_21</name>
    <dbReference type="NCBI Taxonomy" id="1802519"/>
    <lineage>
        <taxon>Bacteria</taxon>
        <taxon>Candidatus Woeseibacteriota</taxon>
    </lineage>
</organism>
<dbReference type="AlphaFoldDB" id="A0A1F8BJK5"/>
<dbReference type="InterPro" id="IPR001865">
    <property type="entry name" value="Ribosomal_uS2"/>
</dbReference>
<dbReference type="EMBL" id="MGHF01000009">
    <property type="protein sequence ID" value="OGM64192.1"/>
    <property type="molecule type" value="Genomic_DNA"/>
</dbReference>
<dbReference type="PANTHER" id="PTHR12534:SF0">
    <property type="entry name" value="SMALL RIBOSOMAL SUBUNIT PROTEIN US2M"/>
    <property type="match status" value="1"/>
</dbReference>
<evidence type="ECO:0000313" key="7">
    <source>
        <dbReference type="Proteomes" id="UP000177082"/>
    </source>
</evidence>
<evidence type="ECO:0000256" key="2">
    <source>
        <dbReference type="ARBA" id="ARBA00022980"/>
    </source>
</evidence>
<evidence type="ECO:0000256" key="1">
    <source>
        <dbReference type="ARBA" id="ARBA00006242"/>
    </source>
</evidence>
<dbReference type="PRINTS" id="PR00395">
    <property type="entry name" value="RIBOSOMALS2"/>
</dbReference>
<dbReference type="HAMAP" id="MF_00291_B">
    <property type="entry name" value="Ribosomal_uS2_B"/>
    <property type="match status" value="1"/>
</dbReference>
<dbReference type="GO" id="GO:0006412">
    <property type="term" value="P:translation"/>
    <property type="evidence" value="ECO:0007669"/>
    <property type="project" value="UniProtKB-UniRule"/>
</dbReference>
<sequence>MVKVSLDKLLEVGAHYGHQVHRWNPKMSPYIYGKQEGIHVFDLIKTKRKLVEALEFLAKSKKEGKLILLVGTKKQAKDLIKEAGQTLGIPYVSERFLGGTLTNFTQIGNSLRNLGSLKDSKQRGEYRNYTKKEKLLIDRKIEKMERMLGGIVNMDRIPDVIFILDTHKEVGAVKEAIKLGVKIVGVVDTNSDPTMVDYPIPMNDDAKKSVEYVISLVKEALRGTSTTKKQIVKREKK</sequence>
<dbReference type="Proteomes" id="UP000177082">
    <property type="component" value="Unassembled WGS sequence"/>
</dbReference>
<dbReference type="PANTHER" id="PTHR12534">
    <property type="entry name" value="30S RIBOSOMAL PROTEIN S2 PROKARYOTIC AND ORGANELLAR"/>
    <property type="match status" value="1"/>
</dbReference>
<proteinExistence type="inferred from homology"/>
<dbReference type="GO" id="GO:0022627">
    <property type="term" value="C:cytosolic small ribosomal subunit"/>
    <property type="evidence" value="ECO:0007669"/>
    <property type="project" value="TreeGrafter"/>
</dbReference>
<reference evidence="6 7" key="1">
    <citation type="journal article" date="2016" name="Nat. Commun.">
        <title>Thousands of microbial genomes shed light on interconnected biogeochemical processes in an aquifer system.</title>
        <authorList>
            <person name="Anantharaman K."/>
            <person name="Brown C.T."/>
            <person name="Hug L.A."/>
            <person name="Sharon I."/>
            <person name="Castelle C.J."/>
            <person name="Probst A.J."/>
            <person name="Thomas B.C."/>
            <person name="Singh A."/>
            <person name="Wilkins M.J."/>
            <person name="Karaoz U."/>
            <person name="Brodie E.L."/>
            <person name="Williams K.H."/>
            <person name="Hubbard S.S."/>
            <person name="Banfield J.F."/>
        </authorList>
    </citation>
    <scope>NUCLEOTIDE SEQUENCE [LARGE SCALE GENOMIC DNA]</scope>
</reference>
<dbReference type="GO" id="GO:0003735">
    <property type="term" value="F:structural constituent of ribosome"/>
    <property type="evidence" value="ECO:0007669"/>
    <property type="project" value="InterPro"/>
</dbReference>